<evidence type="ECO:0000313" key="2">
    <source>
        <dbReference type="EMBL" id="SQA49131.1"/>
    </source>
</evidence>
<gene>
    <name evidence="1" type="ordered locus">YP_pCD64</name>
    <name evidence="2" type="ORF">NCTC5923_04315</name>
</gene>
<reference evidence="1 3" key="1">
    <citation type="journal article" date="2004" name="DNA Res.">
        <title>Complete genome sequence of Yersinia pestis strain 91001, an isolate avirulent to humans.</title>
        <authorList>
            <person name="Song Y."/>
            <person name="Tong Z."/>
            <person name="Wang J."/>
            <person name="Wang L."/>
            <person name="Guo Z."/>
            <person name="Han Y."/>
            <person name="Zhang J."/>
            <person name="Pei D."/>
            <person name="Zhou D."/>
            <person name="Qin H."/>
            <person name="Pang X."/>
            <person name="Han Y."/>
            <person name="Zhai J."/>
            <person name="Li M."/>
            <person name="Cui B."/>
            <person name="Qi Z."/>
            <person name="Jin L."/>
            <person name="Dai R."/>
            <person name="Chen F."/>
            <person name="Li S."/>
            <person name="Ye C."/>
            <person name="Du Z."/>
            <person name="Lin W."/>
            <person name="Wang J."/>
            <person name="Yu J."/>
            <person name="Yang H."/>
            <person name="Wang J."/>
            <person name="Huang P."/>
            <person name="Yang R."/>
        </authorList>
    </citation>
    <scope>NUCLEOTIDE SEQUENCE [LARGE SCALE GENOMIC DNA]</scope>
    <source>
        <strain evidence="1">91001</strain>
        <strain evidence="3">91001 / Biovar Mediaevalis</strain>
        <plasmid evidence="3">Plasmid pCD1</plasmid>
    </source>
</reference>
<reference evidence="1" key="2">
    <citation type="journal article" date="2004" name="J. Bacteriol.">
        <title>Genetics of metabolic variations between Yersinia pestis biovars and the proposal of a new biovar, microtus.</title>
        <authorList>
            <person name="Zhou D."/>
            <person name="Tong Z."/>
            <person name="Song Y."/>
            <person name="Han Y."/>
            <person name="Pei D."/>
            <person name="Pang X."/>
            <person name="Zhai J."/>
            <person name="Li M."/>
            <person name="Cui B."/>
            <person name="Qi Z."/>
            <person name="Jin L."/>
            <person name="Dai R."/>
            <person name="Du Z."/>
            <person name="Wang J."/>
            <person name="Guo Z."/>
            <person name="Wang J."/>
            <person name="Huang P."/>
            <person name="Yang R."/>
        </authorList>
    </citation>
    <scope>NUCLEOTIDE SEQUENCE</scope>
    <source>
        <strain evidence="1">91001</strain>
    </source>
</reference>
<protein>
    <submittedName>
        <fullName evidence="1">Uncharacterized protein</fullName>
    </submittedName>
</protein>
<evidence type="ECO:0000313" key="4">
    <source>
        <dbReference type="Proteomes" id="UP000251879"/>
    </source>
</evidence>
<geneLocation type="plasmid" evidence="1 3">
    <name>pCD1</name>
</geneLocation>
<proteinExistence type="predicted"/>
<organism evidence="1 3">
    <name type="scientific">Yersinia pestis</name>
    <dbReference type="NCBI Taxonomy" id="632"/>
    <lineage>
        <taxon>Bacteria</taxon>
        <taxon>Pseudomonadati</taxon>
        <taxon>Pseudomonadota</taxon>
        <taxon>Gammaproteobacteria</taxon>
        <taxon>Enterobacterales</taxon>
        <taxon>Yersiniaceae</taxon>
        <taxon>Yersinia</taxon>
    </lineage>
</organism>
<sequence>MSKITTLIICSKPAEIAVGHFITMSIKAILLYSYQEYGQHTDVFIQVKFNYGMIEYKFYVNKVKFDDTPDRKLKTTIAHSSQLMGHNLTYEDYAMKKRLVIATALCAAFYAGMKVEHFLTVDACLDAGGAMQNDIFCER</sequence>
<dbReference type="EMBL" id="AE017043">
    <property type="protein sequence ID" value="AAS58579.1"/>
    <property type="molecule type" value="Genomic_DNA"/>
</dbReference>
<evidence type="ECO:0000313" key="1">
    <source>
        <dbReference type="EMBL" id="AAS58579.1"/>
    </source>
</evidence>
<name>A0A3G5L5F8_YERPE</name>
<dbReference type="AlphaFoldDB" id="A0A3G5L5F8"/>
<dbReference type="OrthoDB" id="9951198at2"/>
<evidence type="ECO:0000313" key="3">
    <source>
        <dbReference type="Proteomes" id="UP000001019"/>
    </source>
</evidence>
<dbReference type="Proteomes" id="UP000001019">
    <property type="component" value="Plasmid pCD1"/>
</dbReference>
<dbReference type="KEGG" id="ypj:CH55_4310"/>
<accession>A0A3G5L5F8</accession>
<dbReference type="EMBL" id="UAVH01000010">
    <property type="protein sequence ID" value="SQA49131.1"/>
    <property type="molecule type" value="Genomic_DNA"/>
</dbReference>
<dbReference type="KEGG" id="ypv:BZ15_4379"/>
<dbReference type="Proteomes" id="UP000251879">
    <property type="component" value="Unassembled WGS sequence"/>
</dbReference>
<reference evidence="2 4" key="3">
    <citation type="submission" date="2018-06" db="EMBL/GenBank/DDBJ databases">
        <authorList>
            <consortium name="Pathogen Informatics"/>
            <person name="Doyle S."/>
        </authorList>
    </citation>
    <scope>NUCLEOTIDE SEQUENCE [LARGE SCALE GENOMIC DNA]</scope>
    <source>
        <strain evidence="2 4">NCTC5923</strain>
    </source>
</reference>
<dbReference type="KEGG" id="ypl:CH46_4332"/>
<dbReference type="KEGG" id="ypm:YP_pCD64"/>
<keyword evidence="1" id="KW-0614">Plasmid</keyword>
<dbReference type="RefSeq" id="WP_002222515.1">
    <property type="nucleotide sequence ID" value="NC_004836.1"/>
</dbReference>
<dbReference type="KEGG" id="ypw:CH59_4465"/>